<gene>
    <name evidence="10" type="primary">tqsA</name>
    <name evidence="10" type="ORF">STSP2_03497</name>
</gene>
<evidence type="ECO:0000256" key="9">
    <source>
        <dbReference type="SAM" id="Phobius"/>
    </source>
</evidence>
<sequence length="365" mass="39968">MQSEGNGKNGQAATRVRKEHFWLMTICLLILAMVAIAMVLHYTQTIMIPFVLSIFIVSLVSPLLDYQVIKLKFNRTMAVCITLLVVLTVIVATCLAVSEAVQTVVSTVKPYMDSVETFTDKVFVQFEEWGLDLSQDSVMEELRKKIPNLVTDTFDTVMGFVSSFVLVSIFVIFLLSGRNPHVIRKGVYADIDNGIRRYIGTKVIISSITGVLVYIILRVLGLELAAVFGMLAFLLNFIPSVGSIIATFLPLPVAVAQFQNFWMISLAIVLPGAVQMTVGNVIEPKLLGRGLDLHPVTVLMALAFWGLLWGVAGMFLAVPITAVIRIVLMQFDTLQPVGRLLSGELPGSSDTGEKSAKGEAERRAG</sequence>
<evidence type="ECO:0000256" key="2">
    <source>
        <dbReference type="ARBA" id="ARBA00009773"/>
    </source>
</evidence>
<comment type="similarity">
    <text evidence="2">Belongs to the autoinducer-2 exporter (AI-2E) (TC 2.A.86) family.</text>
</comment>
<dbReference type="GO" id="GO:0005886">
    <property type="term" value="C:plasma membrane"/>
    <property type="evidence" value="ECO:0007669"/>
    <property type="project" value="UniProtKB-SubCell"/>
</dbReference>
<dbReference type="RefSeq" id="WP_146663890.1">
    <property type="nucleotide sequence ID" value="NZ_CP019791.1"/>
</dbReference>
<keyword evidence="7 9" id="KW-0472">Membrane</keyword>
<dbReference type="AlphaFoldDB" id="A0A1U9NQT4"/>
<evidence type="ECO:0000256" key="8">
    <source>
        <dbReference type="SAM" id="MobiDB-lite"/>
    </source>
</evidence>
<dbReference type="Pfam" id="PF01594">
    <property type="entry name" value="AI-2E_transport"/>
    <property type="match status" value="1"/>
</dbReference>
<organism evidence="10 11">
    <name type="scientific">Anaerohalosphaera lusitana</name>
    <dbReference type="NCBI Taxonomy" id="1936003"/>
    <lineage>
        <taxon>Bacteria</taxon>
        <taxon>Pseudomonadati</taxon>
        <taxon>Planctomycetota</taxon>
        <taxon>Phycisphaerae</taxon>
        <taxon>Sedimentisphaerales</taxon>
        <taxon>Anaerohalosphaeraceae</taxon>
        <taxon>Anaerohalosphaera</taxon>
    </lineage>
</organism>
<feature type="region of interest" description="Disordered" evidence="8">
    <location>
        <begin position="345"/>
        <end position="365"/>
    </location>
</feature>
<evidence type="ECO:0000256" key="4">
    <source>
        <dbReference type="ARBA" id="ARBA00022475"/>
    </source>
</evidence>
<keyword evidence="6 9" id="KW-1133">Transmembrane helix</keyword>
<feature type="transmembrane region" description="Helical" evidence="9">
    <location>
        <begin position="226"/>
        <end position="249"/>
    </location>
</feature>
<feature type="transmembrane region" description="Helical" evidence="9">
    <location>
        <begin position="46"/>
        <end position="64"/>
    </location>
</feature>
<evidence type="ECO:0000313" key="11">
    <source>
        <dbReference type="Proteomes" id="UP000189674"/>
    </source>
</evidence>
<name>A0A1U9NQT4_9BACT</name>
<feature type="transmembrane region" description="Helical" evidence="9">
    <location>
        <begin position="198"/>
        <end position="220"/>
    </location>
</feature>
<feature type="transmembrane region" description="Helical" evidence="9">
    <location>
        <begin position="157"/>
        <end position="177"/>
    </location>
</feature>
<dbReference type="STRING" id="1936003.STSP2_03497"/>
<evidence type="ECO:0000256" key="6">
    <source>
        <dbReference type="ARBA" id="ARBA00022989"/>
    </source>
</evidence>
<evidence type="ECO:0000256" key="3">
    <source>
        <dbReference type="ARBA" id="ARBA00022448"/>
    </source>
</evidence>
<reference evidence="11" key="1">
    <citation type="submission" date="2017-02" db="EMBL/GenBank/DDBJ databases">
        <title>Comparative genomics and description of representatives of a novel lineage of planctomycetes thriving in anoxic sediments.</title>
        <authorList>
            <person name="Spring S."/>
            <person name="Bunk B."/>
            <person name="Sproer C."/>
        </authorList>
    </citation>
    <scope>NUCLEOTIDE SEQUENCE [LARGE SCALE GENOMIC DNA]</scope>
    <source>
        <strain evidence="11">ST-NAGAB-D1</strain>
    </source>
</reference>
<keyword evidence="3" id="KW-0813">Transport</keyword>
<accession>A0A1U9NQT4</accession>
<feature type="transmembrane region" description="Helical" evidence="9">
    <location>
        <begin position="261"/>
        <end position="282"/>
    </location>
</feature>
<proteinExistence type="inferred from homology"/>
<feature type="compositionally biased region" description="Basic and acidic residues" evidence="8">
    <location>
        <begin position="351"/>
        <end position="365"/>
    </location>
</feature>
<dbReference type="OrthoDB" id="9799225at2"/>
<protein>
    <submittedName>
        <fullName evidence="10">Transport of quorum-sensing signal protein</fullName>
    </submittedName>
</protein>
<evidence type="ECO:0000256" key="1">
    <source>
        <dbReference type="ARBA" id="ARBA00004651"/>
    </source>
</evidence>
<keyword evidence="5 9" id="KW-0812">Transmembrane</keyword>
<evidence type="ECO:0000256" key="7">
    <source>
        <dbReference type="ARBA" id="ARBA00023136"/>
    </source>
</evidence>
<dbReference type="KEGG" id="alus:STSP2_03497"/>
<feature type="transmembrane region" description="Helical" evidence="9">
    <location>
        <begin position="302"/>
        <end position="328"/>
    </location>
</feature>
<dbReference type="PANTHER" id="PTHR21716:SF53">
    <property type="entry name" value="PERMEASE PERM-RELATED"/>
    <property type="match status" value="1"/>
</dbReference>
<keyword evidence="11" id="KW-1185">Reference proteome</keyword>
<feature type="transmembrane region" description="Helical" evidence="9">
    <location>
        <begin position="21"/>
        <end position="40"/>
    </location>
</feature>
<evidence type="ECO:0000256" key="5">
    <source>
        <dbReference type="ARBA" id="ARBA00022692"/>
    </source>
</evidence>
<dbReference type="PANTHER" id="PTHR21716">
    <property type="entry name" value="TRANSMEMBRANE PROTEIN"/>
    <property type="match status" value="1"/>
</dbReference>
<comment type="subcellular location">
    <subcellularLocation>
        <location evidence="1">Cell membrane</location>
        <topology evidence="1">Multi-pass membrane protein</topology>
    </subcellularLocation>
</comment>
<dbReference type="EMBL" id="CP019791">
    <property type="protein sequence ID" value="AQT70291.1"/>
    <property type="molecule type" value="Genomic_DNA"/>
</dbReference>
<dbReference type="InterPro" id="IPR002549">
    <property type="entry name" value="AI-2E-like"/>
</dbReference>
<dbReference type="Proteomes" id="UP000189674">
    <property type="component" value="Chromosome"/>
</dbReference>
<feature type="transmembrane region" description="Helical" evidence="9">
    <location>
        <begin position="76"/>
        <end position="98"/>
    </location>
</feature>
<evidence type="ECO:0000313" key="10">
    <source>
        <dbReference type="EMBL" id="AQT70291.1"/>
    </source>
</evidence>
<keyword evidence="4" id="KW-1003">Cell membrane</keyword>